<dbReference type="Proteomes" id="UP000309885">
    <property type="component" value="Unassembled WGS sequence"/>
</dbReference>
<dbReference type="EC" id="3.1.1.-" evidence="5"/>
<dbReference type="GO" id="GO:0106026">
    <property type="term" value="F:Gly-tRNA(Ala) deacylase activity"/>
    <property type="evidence" value="ECO:0007669"/>
    <property type="project" value="UniProtKB-UniRule"/>
</dbReference>
<dbReference type="AlphaFoldDB" id="A0A5R8LVT6"/>
<comment type="similarity">
    <text evidence="1 5">Belongs to the DTD family.</text>
</comment>
<proteinExistence type="inferred from homology"/>
<comment type="subcellular location">
    <subcellularLocation>
        <location evidence="5">Cytoplasm</location>
    </subcellularLocation>
</comment>
<comment type="catalytic activity">
    <reaction evidence="5">
        <text>a D-aminoacyl-tRNA + H2O = a tRNA + a D-alpha-amino acid + H(+)</text>
        <dbReference type="Rhea" id="RHEA:13953"/>
        <dbReference type="Rhea" id="RHEA-COMP:10123"/>
        <dbReference type="Rhea" id="RHEA-COMP:10124"/>
        <dbReference type="ChEBI" id="CHEBI:15377"/>
        <dbReference type="ChEBI" id="CHEBI:15378"/>
        <dbReference type="ChEBI" id="CHEBI:59871"/>
        <dbReference type="ChEBI" id="CHEBI:78442"/>
        <dbReference type="ChEBI" id="CHEBI:79333"/>
        <dbReference type="EC" id="3.1.1.96"/>
    </reaction>
</comment>
<evidence type="ECO:0000256" key="2">
    <source>
        <dbReference type="ARBA" id="ARBA00022490"/>
    </source>
</evidence>
<evidence type="ECO:0000313" key="6">
    <source>
        <dbReference type="EMBL" id="TLF41263.1"/>
    </source>
</evidence>
<evidence type="ECO:0000313" key="7">
    <source>
        <dbReference type="Proteomes" id="UP000309885"/>
    </source>
</evidence>
<dbReference type="GO" id="GO:0000049">
    <property type="term" value="F:tRNA binding"/>
    <property type="evidence" value="ECO:0007669"/>
    <property type="project" value="UniProtKB-UniRule"/>
</dbReference>
<organism evidence="6 7">
    <name type="scientific">Lacticaseibacillus zeae</name>
    <name type="common">Lactobacillus zeae</name>
    <dbReference type="NCBI Taxonomy" id="57037"/>
    <lineage>
        <taxon>Bacteria</taxon>
        <taxon>Bacillati</taxon>
        <taxon>Bacillota</taxon>
        <taxon>Bacilli</taxon>
        <taxon>Lactobacillales</taxon>
        <taxon>Lactobacillaceae</taxon>
        <taxon>Lacticaseibacillus</taxon>
    </lineage>
</organism>
<dbReference type="GO" id="GO:0043908">
    <property type="term" value="F:Ser(Gly)-tRNA(Ala) hydrolase activity"/>
    <property type="evidence" value="ECO:0007669"/>
    <property type="project" value="UniProtKB-UniRule"/>
</dbReference>
<evidence type="ECO:0000256" key="5">
    <source>
        <dbReference type="HAMAP-Rule" id="MF_00518"/>
    </source>
</evidence>
<keyword evidence="2 5" id="KW-0963">Cytoplasm</keyword>
<dbReference type="GO" id="GO:0005737">
    <property type="term" value="C:cytoplasm"/>
    <property type="evidence" value="ECO:0007669"/>
    <property type="project" value="UniProtKB-SubCell"/>
</dbReference>
<comment type="domain">
    <text evidence="5">A Gly-cisPro motif from one monomer fits into the active site of the other monomer to allow specific chiral rejection of L-amino acids.</text>
</comment>
<dbReference type="RefSeq" id="WP_138130314.1">
    <property type="nucleotide sequence ID" value="NZ_VBWO01000002.1"/>
</dbReference>
<feature type="short sequence motif" description="Gly-cisPro motif, important for rejection of L-amino acids" evidence="5">
    <location>
        <begin position="137"/>
        <end position="138"/>
    </location>
</feature>
<comment type="function">
    <text evidence="5">An aminoacyl-tRNA editing enzyme that deacylates mischarged D-aminoacyl-tRNAs. Also deacylates mischarged glycyl-tRNA(Ala), protecting cells against glycine mischarging by AlaRS. Acts via tRNA-based rather than protein-based catalysis; rejects L-amino acids rather than detecting D-amino acids in the active site. By recycling D-aminoacyl-tRNA to D-amino acids and free tRNA molecules, this enzyme counteracts the toxicity associated with the formation of D-aminoacyl-tRNA entities in vivo and helps enforce protein L-homochirality.</text>
</comment>
<dbReference type="SUPFAM" id="SSF69500">
    <property type="entry name" value="DTD-like"/>
    <property type="match status" value="1"/>
</dbReference>
<dbReference type="InterPro" id="IPR023509">
    <property type="entry name" value="DTD-like_sf"/>
</dbReference>
<dbReference type="Gene3D" id="3.50.80.10">
    <property type="entry name" value="D-tyrosyl-tRNA(Tyr) deacylase"/>
    <property type="match status" value="1"/>
</dbReference>
<dbReference type="NCBIfam" id="TIGR00256">
    <property type="entry name" value="D-aminoacyl-tRNA deacylase"/>
    <property type="match status" value="1"/>
</dbReference>
<dbReference type="EMBL" id="VBWO01000002">
    <property type="protein sequence ID" value="TLF41263.1"/>
    <property type="molecule type" value="Genomic_DNA"/>
</dbReference>
<dbReference type="FunFam" id="3.50.80.10:FF:000001">
    <property type="entry name" value="D-aminoacyl-tRNA deacylase"/>
    <property type="match status" value="1"/>
</dbReference>
<keyword evidence="5 6" id="KW-0378">Hydrolase</keyword>
<dbReference type="HAMAP" id="MF_00518">
    <property type="entry name" value="Deacylase_Dtd"/>
    <property type="match status" value="1"/>
</dbReference>
<accession>A0A5R8LVT6</accession>
<dbReference type="InterPro" id="IPR003732">
    <property type="entry name" value="Daa-tRNA_deacyls_DTD"/>
</dbReference>
<sequence length="148" mass="15713">MRAVVQRSLAAQVTIEGQIVGAIDHGFVVLLGVGPNDTQADSDYLAEKISKLRVFSDDAGKMNLALADVGGQILSISQFTLYADTRRGNRPSFTNAADPALGEQLYQAFNAKLCQLGMTVATGEFGGDMQVSLTNDGPVTILFDTEAK</sequence>
<comment type="catalytic activity">
    <reaction evidence="5">
        <text>glycyl-tRNA(Ala) + H2O = tRNA(Ala) + glycine + H(+)</text>
        <dbReference type="Rhea" id="RHEA:53744"/>
        <dbReference type="Rhea" id="RHEA-COMP:9657"/>
        <dbReference type="Rhea" id="RHEA-COMP:13640"/>
        <dbReference type="ChEBI" id="CHEBI:15377"/>
        <dbReference type="ChEBI" id="CHEBI:15378"/>
        <dbReference type="ChEBI" id="CHEBI:57305"/>
        <dbReference type="ChEBI" id="CHEBI:78442"/>
        <dbReference type="ChEBI" id="CHEBI:78522"/>
    </reaction>
</comment>
<evidence type="ECO:0000256" key="1">
    <source>
        <dbReference type="ARBA" id="ARBA00009673"/>
    </source>
</evidence>
<protein>
    <recommendedName>
        <fullName evidence="5">D-aminoacyl-tRNA deacylase</fullName>
        <shortName evidence="5">DTD</shortName>
        <ecNumber evidence="5">3.1.1.96</ecNumber>
    </recommendedName>
    <alternativeName>
        <fullName evidence="5">Gly-tRNA(Ala) deacylase</fullName>
        <ecNumber evidence="5">3.1.1.-</ecNumber>
    </alternativeName>
</protein>
<dbReference type="CDD" id="cd00563">
    <property type="entry name" value="Dtyr_deacylase"/>
    <property type="match status" value="1"/>
</dbReference>
<dbReference type="PANTHER" id="PTHR10472:SF5">
    <property type="entry name" value="D-AMINOACYL-TRNA DEACYLASE 1"/>
    <property type="match status" value="1"/>
</dbReference>
<evidence type="ECO:0000256" key="4">
    <source>
        <dbReference type="ARBA" id="ARBA00022884"/>
    </source>
</evidence>
<keyword evidence="4 5" id="KW-0694">RNA-binding</keyword>
<dbReference type="GO" id="GO:0051500">
    <property type="term" value="F:D-tyrosyl-tRNA(Tyr) deacylase activity"/>
    <property type="evidence" value="ECO:0007669"/>
    <property type="project" value="TreeGrafter"/>
</dbReference>
<dbReference type="PANTHER" id="PTHR10472">
    <property type="entry name" value="D-TYROSYL-TRNA TYR DEACYLASE"/>
    <property type="match status" value="1"/>
</dbReference>
<comment type="caution">
    <text evidence="6">The sequence shown here is derived from an EMBL/GenBank/DDBJ whole genome shotgun (WGS) entry which is preliminary data.</text>
</comment>
<evidence type="ECO:0000256" key="3">
    <source>
        <dbReference type="ARBA" id="ARBA00022555"/>
    </source>
</evidence>
<keyword evidence="3 5" id="KW-0820">tRNA-binding</keyword>
<dbReference type="GO" id="GO:0019478">
    <property type="term" value="P:D-amino acid catabolic process"/>
    <property type="evidence" value="ECO:0007669"/>
    <property type="project" value="UniProtKB-UniRule"/>
</dbReference>
<name>A0A5R8LVT6_LACZE</name>
<dbReference type="EC" id="3.1.1.96" evidence="5"/>
<comment type="subunit">
    <text evidence="5">Homodimer.</text>
</comment>
<dbReference type="Pfam" id="PF02580">
    <property type="entry name" value="Tyr_Deacylase"/>
    <property type="match status" value="1"/>
</dbReference>
<gene>
    <name evidence="5" type="primary">dtd</name>
    <name evidence="6" type="ORF">FEI15_03345</name>
</gene>
<reference evidence="6 7" key="1">
    <citation type="submission" date="2019-05" db="EMBL/GenBank/DDBJ databases">
        <title>Genome-based reclassification of Lactobacillus casei as Lactobacillus casei subsp. casei. subsp.nov., description of Lactobacillus casei subsp. zeae subsp. nov., and emended description of Lactobacillus casei.</title>
        <authorList>
            <person name="Huang C.-H."/>
        </authorList>
    </citation>
    <scope>NUCLEOTIDE SEQUENCE [LARGE SCALE GENOMIC DNA]</scope>
    <source>
        <strain evidence="6 7">CRBIP24.44</strain>
    </source>
</reference>